<dbReference type="InterPro" id="IPR037029">
    <property type="entry name" value="Alliinase_N_sf"/>
</dbReference>
<dbReference type="Gene3D" id="2.10.25.30">
    <property type="entry name" value="EGF-like, alliinase"/>
    <property type="match status" value="1"/>
</dbReference>
<dbReference type="AlphaFoldDB" id="A0AB40ARA4"/>
<comment type="similarity">
    <text evidence="2">Belongs to the alliinase family.</text>
</comment>
<evidence type="ECO:0000259" key="5">
    <source>
        <dbReference type="Pfam" id="PF04863"/>
    </source>
</evidence>
<feature type="transmembrane region" description="Helical" evidence="4">
    <location>
        <begin position="42"/>
        <end position="63"/>
    </location>
</feature>
<reference evidence="8" key="1">
    <citation type="submission" date="2025-08" db="UniProtKB">
        <authorList>
            <consortium name="RefSeq"/>
        </authorList>
    </citation>
    <scope>IDENTIFICATION</scope>
</reference>
<dbReference type="SUPFAM" id="SSF53383">
    <property type="entry name" value="PLP-dependent transferases"/>
    <property type="match status" value="1"/>
</dbReference>
<evidence type="ECO:0000259" key="6">
    <source>
        <dbReference type="Pfam" id="PF04864"/>
    </source>
</evidence>
<dbReference type="GO" id="GO:0016846">
    <property type="term" value="F:carbon-sulfur lyase activity"/>
    <property type="evidence" value="ECO:0007669"/>
    <property type="project" value="InterPro"/>
</dbReference>
<evidence type="ECO:0000256" key="2">
    <source>
        <dbReference type="ARBA" id="ARBA00006312"/>
    </source>
</evidence>
<dbReference type="Proteomes" id="UP001515500">
    <property type="component" value="Chromosome 26"/>
</dbReference>
<dbReference type="PANTHER" id="PTHR43795:SF20">
    <property type="entry name" value="TRYPTOPHAN AMINOTRANSFERASE-RELATED PROTEIN 3"/>
    <property type="match status" value="1"/>
</dbReference>
<dbReference type="CDD" id="cd00609">
    <property type="entry name" value="AAT_like"/>
    <property type="match status" value="1"/>
</dbReference>
<keyword evidence="4" id="KW-0472">Membrane</keyword>
<evidence type="ECO:0000256" key="4">
    <source>
        <dbReference type="SAM" id="Phobius"/>
    </source>
</evidence>
<dbReference type="GO" id="GO:0008483">
    <property type="term" value="F:transaminase activity"/>
    <property type="evidence" value="ECO:0007669"/>
    <property type="project" value="TreeGrafter"/>
</dbReference>
<dbReference type="PANTHER" id="PTHR43795">
    <property type="entry name" value="BIFUNCTIONAL ASPARTATE AMINOTRANSFERASE AND GLUTAMATE/ASPARTATE-PREPHENATE AMINOTRANSFERASE-RELATED"/>
    <property type="match status" value="1"/>
</dbReference>
<keyword evidence="3" id="KW-0663">Pyridoxal phosphate</keyword>
<dbReference type="GO" id="GO:0006520">
    <property type="term" value="P:amino acid metabolic process"/>
    <property type="evidence" value="ECO:0007669"/>
    <property type="project" value="TreeGrafter"/>
</dbReference>
<dbReference type="InterPro" id="IPR050478">
    <property type="entry name" value="Ethylene_sulfur-biosynth"/>
</dbReference>
<dbReference type="InterPro" id="IPR015424">
    <property type="entry name" value="PyrdxlP-dep_Trfase"/>
</dbReference>
<keyword evidence="7" id="KW-1185">Reference proteome</keyword>
<dbReference type="Gene3D" id="3.40.640.10">
    <property type="entry name" value="Type I PLP-dependent aspartate aminotransferase-like (Major domain)"/>
    <property type="match status" value="1"/>
</dbReference>
<dbReference type="Gene3D" id="3.90.1150.10">
    <property type="entry name" value="Aspartate Aminotransferase, domain 1"/>
    <property type="match status" value="1"/>
</dbReference>
<dbReference type="Pfam" id="PF04864">
    <property type="entry name" value="Alliinase_C"/>
    <property type="match status" value="1"/>
</dbReference>
<evidence type="ECO:0000313" key="7">
    <source>
        <dbReference type="Proteomes" id="UP001515500"/>
    </source>
</evidence>
<organism evidence="7 8">
    <name type="scientific">Dioscorea cayennensis subsp. rotundata</name>
    <name type="common">White Guinea yam</name>
    <name type="synonym">Dioscorea rotundata</name>
    <dbReference type="NCBI Taxonomy" id="55577"/>
    <lineage>
        <taxon>Eukaryota</taxon>
        <taxon>Viridiplantae</taxon>
        <taxon>Streptophyta</taxon>
        <taxon>Embryophyta</taxon>
        <taxon>Tracheophyta</taxon>
        <taxon>Spermatophyta</taxon>
        <taxon>Magnoliopsida</taxon>
        <taxon>Liliopsida</taxon>
        <taxon>Dioscoreales</taxon>
        <taxon>Dioscoreaceae</taxon>
        <taxon>Dioscorea</taxon>
    </lineage>
</organism>
<evidence type="ECO:0000256" key="3">
    <source>
        <dbReference type="ARBA" id="ARBA00022898"/>
    </source>
</evidence>
<protein>
    <submittedName>
        <fullName evidence="8">Alliin lyase-like</fullName>
    </submittedName>
</protein>
<evidence type="ECO:0000256" key="1">
    <source>
        <dbReference type="ARBA" id="ARBA00001933"/>
    </source>
</evidence>
<evidence type="ECO:0000313" key="8">
    <source>
        <dbReference type="RefSeq" id="XP_039117460.1"/>
    </source>
</evidence>
<keyword evidence="4" id="KW-0812">Transmembrane</keyword>
<gene>
    <name evidence="8" type="primary">LOC120253202</name>
</gene>
<dbReference type="InterPro" id="IPR006948">
    <property type="entry name" value="Alliinase_C"/>
</dbReference>
<dbReference type="InterPro" id="IPR015421">
    <property type="entry name" value="PyrdxlP-dep_Trfase_major"/>
</dbReference>
<proteinExistence type="inferred from homology"/>
<dbReference type="Pfam" id="PF04863">
    <property type="entry name" value="EGF_alliinase"/>
    <property type="match status" value="1"/>
</dbReference>
<comment type="cofactor">
    <cofactor evidence="1">
        <name>pyridoxal 5'-phosphate</name>
        <dbReference type="ChEBI" id="CHEBI:597326"/>
    </cofactor>
</comment>
<keyword evidence="4" id="KW-1133">Transmembrane helix</keyword>
<sequence length="483" mass="54165">MYNIRDYVTKKTKFTSINRQEQHDSVIDIKNMAGSQIHKNEVFFFFFILICHTIVSACPKLGWSRKAATEAEGVAIIYCSGHGQAYIDGDIVDGKPSCECNTCYGGDDCSIFFSNCTANAESGDPLFLKPYWEKHAADSAVVVAGWHRMSYSTTGKNYITTELERHIRMLHRAVGNAVTDDKFIVFGAGSTQLLYALVHALAGSLNTSSPDSVVASVPYYAPYREQTEYFDSKLAEWRGVTSEWVNASKGSTNNFIEFVTSPNNPDGVLKKALLNGSLTINDHAYYWPHFTAISEPVDEDVMLFTTSKLTGHAGSRFGWALIKDENVYNRTLRYMELNTEGTSRETQLRMLKLYKVILAKLGGGKGDIFTFGYKTMRKRWIKLNQVVSLSKLFSLQKLPTSQYCNYFNTTRHPSPAYGWLKCEMEEDEDCDAVLRAGGISGRSGTIYSDDKKHVRVSLIKSQDDFDQLITKLTALVTHTKTTA</sequence>
<dbReference type="GeneID" id="120253202"/>
<dbReference type="RefSeq" id="XP_039117460.1">
    <property type="nucleotide sequence ID" value="XM_039261526.1"/>
</dbReference>
<name>A0AB40ARA4_DIOCR</name>
<dbReference type="InterPro" id="IPR015422">
    <property type="entry name" value="PyrdxlP-dep_Trfase_small"/>
</dbReference>
<feature type="domain" description="Alliinase EGF-like" evidence="5">
    <location>
        <begin position="63"/>
        <end position="116"/>
    </location>
</feature>
<dbReference type="InterPro" id="IPR006947">
    <property type="entry name" value="EGF_alliinase"/>
</dbReference>
<feature type="domain" description="Alliinase C-terminal" evidence="6">
    <location>
        <begin position="118"/>
        <end position="475"/>
    </location>
</feature>
<accession>A0AB40ARA4</accession>